<proteinExistence type="predicted"/>
<dbReference type="EMBL" id="JBHUEY010000001">
    <property type="protein sequence ID" value="MFD1782650.1"/>
    <property type="molecule type" value="Genomic_DNA"/>
</dbReference>
<reference evidence="2" key="1">
    <citation type="journal article" date="2019" name="Int. J. Syst. Evol. Microbiol.">
        <title>The Global Catalogue of Microorganisms (GCM) 10K type strain sequencing project: providing services to taxonomists for standard genome sequencing and annotation.</title>
        <authorList>
            <consortium name="The Broad Institute Genomics Platform"/>
            <consortium name="The Broad Institute Genome Sequencing Center for Infectious Disease"/>
            <person name="Wu L."/>
            <person name="Ma J."/>
        </authorList>
    </citation>
    <scope>NUCLEOTIDE SEQUENCE [LARGE SCALE GENOMIC DNA]</scope>
    <source>
        <strain evidence="2">DFY28</strain>
    </source>
</reference>
<evidence type="ECO:0000313" key="2">
    <source>
        <dbReference type="Proteomes" id="UP001597237"/>
    </source>
</evidence>
<dbReference type="InterPro" id="IPR021724">
    <property type="entry name" value="DUF3297"/>
</dbReference>
<comment type="caution">
    <text evidence="1">The sequence shown here is derived from an EMBL/GenBank/DDBJ whole genome shotgun (WGS) entry which is preliminary data.</text>
</comment>
<dbReference type="RefSeq" id="WP_377282324.1">
    <property type="nucleotide sequence ID" value="NZ_JBHRSI010000006.1"/>
</dbReference>
<dbReference type="Proteomes" id="UP001597237">
    <property type="component" value="Unassembled WGS sequence"/>
</dbReference>
<dbReference type="Pfam" id="PF11730">
    <property type="entry name" value="DUF3297"/>
    <property type="match status" value="1"/>
</dbReference>
<gene>
    <name evidence="1" type="ORF">ACFSC0_04525</name>
</gene>
<evidence type="ECO:0000313" key="1">
    <source>
        <dbReference type="EMBL" id="MFD1782650.1"/>
    </source>
</evidence>
<organism evidence="1 2">
    <name type="scientific">Phenylobacterium terrae</name>
    <dbReference type="NCBI Taxonomy" id="2665495"/>
    <lineage>
        <taxon>Bacteria</taxon>
        <taxon>Pseudomonadati</taxon>
        <taxon>Pseudomonadota</taxon>
        <taxon>Alphaproteobacteria</taxon>
        <taxon>Caulobacterales</taxon>
        <taxon>Caulobacteraceae</taxon>
        <taxon>Phenylobacterium</taxon>
    </lineage>
</organism>
<protein>
    <submittedName>
        <fullName evidence="1">DUF3297 family protein</fullName>
    </submittedName>
</protein>
<accession>A0ABW4N0C7</accession>
<keyword evidence="2" id="KW-1185">Reference proteome</keyword>
<sequence length="84" mass="9356">MSDTPPDRLSAHPKSPFYDEALLMRGVGIKFNGEEKTNVDEYCVSEGWIRVAVGNKVDRKGNPLTLKLEGKVEPYFKSDAPEGE</sequence>
<name>A0ABW4N0C7_9CAUL</name>